<dbReference type="InterPro" id="IPR036691">
    <property type="entry name" value="Endo/exonu/phosph_ase_sf"/>
</dbReference>
<dbReference type="InterPro" id="IPR005135">
    <property type="entry name" value="Endo/exonuclease/phosphatase"/>
</dbReference>
<evidence type="ECO:0000313" key="2">
    <source>
        <dbReference type="EMBL" id="EYC29531.1"/>
    </source>
</evidence>
<gene>
    <name evidence="2" type="primary">Acey_s0006.g3022</name>
    <name evidence="2" type="ORF">Y032_0006g3022</name>
</gene>
<dbReference type="AlphaFoldDB" id="A0A016VQH3"/>
<dbReference type="STRING" id="53326.A0A016VQH3"/>
<dbReference type="GO" id="GO:0007508">
    <property type="term" value="P:larval heart development"/>
    <property type="evidence" value="ECO:0007669"/>
    <property type="project" value="TreeGrafter"/>
</dbReference>
<dbReference type="GO" id="GO:0003824">
    <property type="term" value="F:catalytic activity"/>
    <property type="evidence" value="ECO:0007669"/>
    <property type="project" value="InterPro"/>
</dbReference>
<dbReference type="Proteomes" id="UP000024635">
    <property type="component" value="Unassembled WGS sequence"/>
</dbReference>
<dbReference type="Gene3D" id="3.60.10.10">
    <property type="entry name" value="Endonuclease/exonuclease/phosphatase"/>
    <property type="match status" value="1"/>
</dbReference>
<organism evidence="2 3">
    <name type="scientific">Ancylostoma ceylanicum</name>
    <dbReference type="NCBI Taxonomy" id="53326"/>
    <lineage>
        <taxon>Eukaryota</taxon>
        <taxon>Metazoa</taxon>
        <taxon>Ecdysozoa</taxon>
        <taxon>Nematoda</taxon>
        <taxon>Chromadorea</taxon>
        <taxon>Rhabditida</taxon>
        <taxon>Rhabditina</taxon>
        <taxon>Rhabditomorpha</taxon>
        <taxon>Strongyloidea</taxon>
        <taxon>Ancylostomatidae</taxon>
        <taxon>Ancylostomatinae</taxon>
        <taxon>Ancylostoma</taxon>
    </lineage>
</organism>
<dbReference type="PANTHER" id="PTHR33395">
    <property type="entry name" value="TRANSCRIPTASE, PUTATIVE-RELATED-RELATED"/>
    <property type="match status" value="1"/>
</dbReference>
<comment type="caution">
    <text evidence="2">The sequence shown here is derived from an EMBL/GenBank/DDBJ whole genome shotgun (WGS) entry which is preliminary data.</text>
</comment>
<dbReference type="GO" id="GO:0031012">
    <property type="term" value="C:extracellular matrix"/>
    <property type="evidence" value="ECO:0007669"/>
    <property type="project" value="TreeGrafter"/>
</dbReference>
<sequence>MGDFNFPVIDWDNLSHRSGCGSVSSKHFLQFVKDSGLVQLVNKPTHNLNLLDIVLTSHSLAVKDIKVLAPFSTSDHNTITFAITDASSKTKRNFPQQRDFAKGDYESIIRNLTEIDWVTILSSTSSADECYAKFTRICYDLIQDHIPLVRQRLDKRTYSTLPRSIRYLRSKVGYYYKNINKYGRAVYEKFARRLKRKLTHLAALEEEHIANSKNTKKFFKYCNAKLKLSVDIPNLKHEGSDIEVDSQKADLFADYFESVYKNPIKTDAKLDITIENVLNWVDISSETVYRALCKLPNRCSTSPDDIPYYFLKHAALGLSTPLTVMFNKFLLLGDVPNIWRLGLVRPIHKKGARDKVENYRPVCLTCSISKVMERLICKAMTEFLSANGLLSNVQHGFLRRRSTTSALITTIPVWQREIDRGNFVSACFIDYRKAFDSISIPLLLGKIQSFGIAGRLYDFLKSFLTNRSQSVIINSDRSRTYPTPSGVPQGTCLGPLLFLMYINDLPPSTTSRFLLCNFRR</sequence>
<dbReference type="GO" id="GO:0061343">
    <property type="term" value="P:cell adhesion involved in heart morphogenesis"/>
    <property type="evidence" value="ECO:0007669"/>
    <property type="project" value="TreeGrafter"/>
</dbReference>
<reference evidence="3" key="1">
    <citation type="journal article" date="2015" name="Nat. Genet.">
        <title>The genome and transcriptome of the zoonotic hookworm Ancylostoma ceylanicum identify infection-specific gene families.</title>
        <authorList>
            <person name="Schwarz E.M."/>
            <person name="Hu Y."/>
            <person name="Antoshechkin I."/>
            <person name="Miller M.M."/>
            <person name="Sternberg P.W."/>
            <person name="Aroian R.V."/>
        </authorList>
    </citation>
    <scope>NUCLEOTIDE SEQUENCE</scope>
    <source>
        <strain evidence="3">HY135</strain>
    </source>
</reference>
<dbReference type="Pfam" id="PF14529">
    <property type="entry name" value="Exo_endo_phos_2"/>
    <property type="match status" value="1"/>
</dbReference>
<evidence type="ECO:0000259" key="1">
    <source>
        <dbReference type="PROSITE" id="PS50878"/>
    </source>
</evidence>
<dbReference type="PROSITE" id="PS50878">
    <property type="entry name" value="RT_POL"/>
    <property type="match status" value="1"/>
</dbReference>
<dbReference type="InterPro" id="IPR000477">
    <property type="entry name" value="RT_dom"/>
</dbReference>
<accession>A0A016VQH3</accession>
<protein>
    <recommendedName>
        <fullName evidence="1">Reverse transcriptase domain-containing protein</fullName>
    </recommendedName>
</protein>
<dbReference type="PANTHER" id="PTHR33395:SF22">
    <property type="entry name" value="REVERSE TRANSCRIPTASE DOMAIN-CONTAINING PROTEIN"/>
    <property type="match status" value="1"/>
</dbReference>
<feature type="domain" description="Reverse transcriptase" evidence="1">
    <location>
        <begin position="328"/>
        <end position="520"/>
    </location>
</feature>
<proteinExistence type="predicted"/>
<dbReference type="SUPFAM" id="SSF56219">
    <property type="entry name" value="DNase I-like"/>
    <property type="match status" value="1"/>
</dbReference>
<evidence type="ECO:0000313" key="3">
    <source>
        <dbReference type="Proteomes" id="UP000024635"/>
    </source>
</evidence>
<dbReference type="EMBL" id="JARK01001342">
    <property type="protein sequence ID" value="EYC29531.1"/>
    <property type="molecule type" value="Genomic_DNA"/>
</dbReference>
<name>A0A016VQH3_9BILA</name>
<dbReference type="Pfam" id="PF00078">
    <property type="entry name" value="RVT_1"/>
    <property type="match status" value="1"/>
</dbReference>
<dbReference type="CDD" id="cd01650">
    <property type="entry name" value="RT_nLTR_like"/>
    <property type="match status" value="1"/>
</dbReference>
<keyword evidence="3" id="KW-1185">Reference proteome</keyword>
<dbReference type="OrthoDB" id="5990125at2759"/>